<accession>A0A3A3EKY4</accession>
<gene>
    <name evidence="1" type="ORF">D4741_01735</name>
</gene>
<protein>
    <submittedName>
        <fullName evidence="1">Uncharacterized protein</fullName>
    </submittedName>
</protein>
<reference evidence="1 2" key="1">
    <citation type="submission" date="2018-09" db="EMBL/GenBank/DDBJ databases">
        <title>Identification of marine bacteria producing industrial enzymes.</title>
        <authorList>
            <person name="Cheng T.H."/>
            <person name="Saidin J."/>
            <person name="Muhd D.D."/>
            <person name="Isa M.N.M."/>
            <person name="Bakar M.F.A."/>
            <person name="Ismail N."/>
        </authorList>
    </citation>
    <scope>NUCLEOTIDE SEQUENCE [LARGE SCALE GENOMIC DNA]</scope>
    <source>
        <strain evidence="1 2">MNAD 1.6</strain>
    </source>
</reference>
<comment type="caution">
    <text evidence="1">The sequence shown here is derived from an EMBL/GenBank/DDBJ whole genome shotgun (WGS) entry which is preliminary data.</text>
</comment>
<sequence length="91" mass="10739">MVVGTLYQSAIILNHFEGLNLSLSALKISDLEQLNNEIFALLSTRFYCLKIDHLIKRIGITRNDNEFYSRLPHFYCFIHADGNYWFRHDTE</sequence>
<evidence type="ECO:0000313" key="2">
    <source>
        <dbReference type="Proteomes" id="UP000265938"/>
    </source>
</evidence>
<evidence type="ECO:0000313" key="1">
    <source>
        <dbReference type="EMBL" id="RJF36825.1"/>
    </source>
</evidence>
<name>A0A3A3EKY4_9GAMM</name>
<dbReference type="EMBL" id="QYSE01000001">
    <property type="protein sequence ID" value="RJF36825.1"/>
    <property type="molecule type" value="Genomic_DNA"/>
</dbReference>
<organism evidence="1 2">
    <name type="scientific">Pseudoalteromonas gelatinilytica</name>
    <dbReference type="NCBI Taxonomy" id="1703256"/>
    <lineage>
        <taxon>Bacteria</taxon>
        <taxon>Pseudomonadati</taxon>
        <taxon>Pseudomonadota</taxon>
        <taxon>Gammaproteobacteria</taxon>
        <taxon>Alteromonadales</taxon>
        <taxon>Pseudoalteromonadaceae</taxon>
        <taxon>Pseudoalteromonas</taxon>
    </lineage>
</organism>
<dbReference type="AlphaFoldDB" id="A0A3A3EKY4"/>
<proteinExistence type="predicted"/>
<dbReference type="Proteomes" id="UP000265938">
    <property type="component" value="Unassembled WGS sequence"/>
</dbReference>